<dbReference type="AlphaFoldDB" id="A0AAN9KJI2"/>
<gene>
    <name evidence="9" type="ORF">RJT34_02759</name>
</gene>
<accession>A0AAN9KJI2</accession>
<dbReference type="Proteomes" id="UP001359559">
    <property type="component" value="Unassembled WGS sequence"/>
</dbReference>
<evidence type="ECO:0000256" key="2">
    <source>
        <dbReference type="ARBA" id="ARBA00022473"/>
    </source>
</evidence>
<protein>
    <submittedName>
        <fullName evidence="9">Uncharacterized protein</fullName>
    </submittedName>
</protein>
<comment type="caution">
    <text evidence="9">The sequence shown here is derived from an EMBL/GenBank/DDBJ whole genome shotgun (WGS) entry which is preliminary data.</text>
</comment>
<evidence type="ECO:0000256" key="4">
    <source>
        <dbReference type="ARBA" id="ARBA00022692"/>
    </source>
</evidence>
<keyword evidence="6" id="KW-0472">Membrane</keyword>
<proteinExistence type="inferred from homology"/>
<evidence type="ECO:0000313" key="9">
    <source>
        <dbReference type="EMBL" id="KAK7318061.1"/>
    </source>
</evidence>
<feature type="compositionally biased region" description="Basic and acidic residues" evidence="8">
    <location>
        <begin position="1"/>
        <end position="10"/>
    </location>
</feature>
<sequence length="80" mass="9177">MTSKLKHDSSNSHPGNLHKLLTQHNNSISKSKIMEVSTSPEKQPKAQPPKGRILKEKRAKLYIIRRCIVMLLCWKENGDQ</sequence>
<dbReference type="PANTHER" id="PTHR33102">
    <property type="entry name" value="DVL19-RELATED-RELATED"/>
    <property type="match status" value="1"/>
</dbReference>
<dbReference type="InterPro" id="IPR012552">
    <property type="entry name" value="DVL"/>
</dbReference>
<evidence type="ECO:0000256" key="8">
    <source>
        <dbReference type="SAM" id="MobiDB-lite"/>
    </source>
</evidence>
<keyword evidence="3" id="KW-1003">Cell membrane</keyword>
<dbReference type="InterPro" id="IPR051525">
    <property type="entry name" value="DVL_RTFL_regulatory"/>
</dbReference>
<evidence type="ECO:0000256" key="6">
    <source>
        <dbReference type="ARBA" id="ARBA00023136"/>
    </source>
</evidence>
<dbReference type="GO" id="GO:0005886">
    <property type="term" value="C:plasma membrane"/>
    <property type="evidence" value="ECO:0007669"/>
    <property type="project" value="UniProtKB-SubCell"/>
</dbReference>
<keyword evidence="10" id="KW-1185">Reference proteome</keyword>
<comment type="similarity">
    <text evidence="7">Belongs to the DVL/RTFL small polypeptides family.</text>
</comment>
<dbReference type="EMBL" id="JAYKXN010000001">
    <property type="protein sequence ID" value="KAK7318061.1"/>
    <property type="molecule type" value="Genomic_DNA"/>
</dbReference>
<evidence type="ECO:0000256" key="1">
    <source>
        <dbReference type="ARBA" id="ARBA00004162"/>
    </source>
</evidence>
<feature type="region of interest" description="Disordered" evidence="8">
    <location>
        <begin position="1"/>
        <end position="53"/>
    </location>
</feature>
<evidence type="ECO:0000256" key="7">
    <source>
        <dbReference type="ARBA" id="ARBA00024340"/>
    </source>
</evidence>
<keyword evidence="2" id="KW-0217">Developmental protein</keyword>
<organism evidence="9 10">
    <name type="scientific">Clitoria ternatea</name>
    <name type="common">Butterfly pea</name>
    <dbReference type="NCBI Taxonomy" id="43366"/>
    <lineage>
        <taxon>Eukaryota</taxon>
        <taxon>Viridiplantae</taxon>
        <taxon>Streptophyta</taxon>
        <taxon>Embryophyta</taxon>
        <taxon>Tracheophyta</taxon>
        <taxon>Spermatophyta</taxon>
        <taxon>Magnoliopsida</taxon>
        <taxon>eudicotyledons</taxon>
        <taxon>Gunneridae</taxon>
        <taxon>Pentapetalae</taxon>
        <taxon>rosids</taxon>
        <taxon>fabids</taxon>
        <taxon>Fabales</taxon>
        <taxon>Fabaceae</taxon>
        <taxon>Papilionoideae</taxon>
        <taxon>50 kb inversion clade</taxon>
        <taxon>NPAAA clade</taxon>
        <taxon>indigoferoid/millettioid clade</taxon>
        <taxon>Phaseoleae</taxon>
        <taxon>Clitoria</taxon>
    </lineage>
</organism>
<evidence type="ECO:0000256" key="5">
    <source>
        <dbReference type="ARBA" id="ARBA00022989"/>
    </source>
</evidence>
<comment type="subcellular location">
    <subcellularLocation>
        <location evidence="1">Cell membrane</location>
        <topology evidence="1">Single-pass membrane protein</topology>
    </subcellularLocation>
</comment>
<evidence type="ECO:0000256" key="3">
    <source>
        <dbReference type="ARBA" id="ARBA00022475"/>
    </source>
</evidence>
<dbReference type="Pfam" id="PF08137">
    <property type="entry name" value="DVL"/>
    <property type="match status" value="1"/>
</dbReference>
<feature type="compositionally biased region" description="Polar residues" evidence="8">
    <location>
        <begin position="22"/>
        <end position="41"/>
    </location>
</feature>
<name>A0AAN9KJI2_CLITE</name>
<dbReference type="GO" id="GO:0048367">
    <property type="term" value="P:shoot system development"/>
    <property type="evidence" value="ECO:0007669"/>
    <property type="project" value="UniProtKB-ARBA"/>
</dbReference>
<keyword evidence="4" id="KW-0812">Transmembrane</keyword>
<evidence type="ECO:0000313" key="10">
    <source>
        <dbReference type="Proteomes" id="UP001359559"/>
    </source>
</evidence>
<reference evidence="9 10" key="1">
    <citation type="submission" date="2024-01" db="EMBL/GenBank/DDBJ databases">
        <title>The genomes of 5 underutilized Papilionoideae crops provide insights into root nodulation and disease resistance.</title>
        <authorList>
            <person name="Yuan L."/>
        </authorList>
    </citation>
    <scope>NUCLEOTIDE SEQUENCE [LARGE SCALE GENOMIC DNA]</scope>
    <source>
        <strain evidence="9">LY-2023</strain>
        <tissue evidence="9">Leaf</tissue>
    </source>
</reference>
<keyword evidence="5" id="KW-1133">Transmembrane helix</keyword>
<dbReference type="GO" id="GO:0008285">
    <property type="term" value="P:negative regulation of cell population proliferation"/>
    <property type="evidence" value="ECO:0007669"/>
    <property type="project" value="InterPro"/>
</dbReference>